<dbReference type="EMBL" id="JBHUHY010000004">
    <property type="protein sequence ID" value="MFD2186778.1"/>
    <property type="molecule type" value="Genomic_DNA"/>
</dbReference>
<dbReference type="PANTHER" id="PTHR36439:SF1">
    <property type="entry name" value="DUF1697 DOMAIN-CONTAINING PROTEIN"/>
    <property type="match status" value="1"/>
</dbReference>
<dbReference type="Gene3D" id="3.30.70.1280">
    <property type="entry name" value="SP0830-like domains"/>
    <property type="match status" value="1"/>
</dbReference>
<reference evidence="2" key="1">
    <citation type="journal article" date="2019" name="Int. J. Syst. Evol. Microbiol.">
        <title>The Global Catalogue of Microorganisms (GCM) 10K type strain sequencing project: providing services to taxonomists for standard genome sequencing and annotation.</title>
        <authorList>
            <consortium name="The Broad Institute Genomics Platform"/>
            <consortium name="The Broad Institute Genome Sequencing Center for Infectious Disease"/>
            <person name="Wu L."/>
            <person name="Ma J."/>
        </authorList>
    </citation>
    <scope>NUCLEOTIDE SEQUENCE [LARGE SCALE GENOMIC DNA]</scope>
    <source>
        <strain evidence="2">DT92</strain>
    </source>
</reference>
<dbReference type="SUPFAM" id="SSF160379">
    <property type="entry name" value="SP0830-like"/>
    <property type="match status" value="1"/>
</dbReference>
<dbReference type="Proteomes" id="UP001597344">
    <property type="component" value="Unassembled WGS sequence"/>
</dbReference>
<sequence length="185" mass="20954">MKTYIALLRGINVSGQKKIKMVDLKTMFENLGFTSVTTYIQSGNIVFKSDKEDIDFLGHRIKERILETFGYDVPVLVLTPKTLKSIHQKNPFSKRIMSGEIEEKKMYFTLLGSAPETINPETCIATSSDGEEFVITKNVVYFFAANGYGKTKLNNNFFEKKLKCSATTRNLKTLIKLLEISKSNS</sequence>
<dbReference type="Pfam" id="PF08002">
    <property type="entry name" value="DUF1697"/>
    <property type="match status" value="1"/>
</dbReference>
<evidence type="ECO:0000313" key="1">
    <source>
        <dbReference type="EMBL" id="MFD2186778.1"/>
    </source>
</evidence>
<evidence type="ECO:0000313" key="2">
    <source>
        <dbReference type="Proteomes" id="UP001597344"/>
    </source>
</evidence>
<dbReference type="PANTHER" id="PTHR36439">
    <property type="entry name" value="BLL4334 PROTEIN"/>
    <property type="match status" value="1"/>
</dbReference>
<name>A0ABW5AUW1_9FLAO</name>
<gene>
    <name evidence="1" type="ORF">ACFSJT_08240</name>
</gene>
<dbReference type="PIRSF" id="PIRSF008502">
    <property type="entry name" value="UCP008502"/>
    <property type="match status" value="1"/>
</dbReference>
<dbReference type="RefSeq" id="WP_378319775.1">
    <property type="nucleotide sequence ID" value="NZ_JBHUHY010000004.1"/>
</dbReference>
<protein>
    <submittedName>
        <fullName evidence="1">DUF1697 domain-containing protein</fullName>
    </submittedName>
</protein>
<keyword evidence="2" id="KW-1185">Reference proteome</keyword>
<proteinExistence type="predicted"/>
<organism evidence="1 2">
    <name type="scientific">Aquimarina celericrescens</name>
    <dbReference type="NCBI Taxonomy" id="1964542"/>
    <lineage>
        <taxon>Bacteria</taxon>
        <taxon>Pseudomonadati</taxon>
        <taxon>Bacteroidota</taxon>
        <taxon>Flavobacteriia</taxon>
        <taxon>Flavobacteriales</taxon>
        <taxon>Flavobacteriaceae</taxon>
        <taxon>Aquimarina</taxon>
    </lineage>
</organism>
<dbReference type="InterPro" id="IPR012545">
    <property type="entry name" value="DUF1697"/>
</dbReference>
<comment type="caution">
    <text evidence="1">The sequence shown here is derived from an EMBL/GenBank/DDBJ whole genome shotgun (WGS) entry which is preliminary data.</text>
</comment>
<accession>A0ABW5AUW1</accession>